<reference evidence="2 3" key="1">
    <citation type="submission" date="2013-08" db="EMBL/GenBank/DDBJ databases">
        <title>Genome sequencing of Cellulomonas bogoriensis 69B4.</title>
        <authorList>
            <person name="Chen F."/>
            <person name="Li Y."/>
            <person name="Wang G."/>
        </authorList>
    </citation>
    <scope>NUCLEOTIDE SEQUENCE [LARGE SCALE GENOMIC DNA]</scope>
    <source>
        <strain evidence="2 3">69B4</strain>
    </source>
</reference>
<evidence type="ECO:0000313" key="3">
    <source>
        <dbReference type="Proteomes" id="UP000054314"/>
    </source>
</evidence>
<dbReference type="Gene3D" id="2.40.30.110">
    <property type="entry name" value="Aminomethyltransferase beta-barrel domains"/>
    <property type="match status" value="1"/>
</dbReference>
<keyword evidence="3" id="KW-1185">Reference proteome</keyword>
<dbReference type="Proteomes" id="UP000054314">
    <property type="component" value="Unassembled WGS sequence"/>
</dbReference>
<dbReference type="Gene3D" id="4.10.1250.10">
    <property type="entry name" value="Aminomethyltransferase fragment"/>
    <property type="match status" value="1"/>
</dbReference>
<evidence type="ECO:0000259" key="1">
    <source>
        <dbReference type="Pfam" id="PF08669"/>
    </source>
</evidence>
<organism evidence="2 3">
    <name type="scientific">Cellulomonas bogoriensis 69B4 = DSM 16987</name>
    <dbReference type="NCBI Taxonomy" id="1386082"/>
    <lineage>
        <taxon>Bacteria</taxon>
        <taxon>Bacillati</taxon>
        <taxon>Actinomycetota</taxon>
        <taxon>Actinomycetes</taxon>
        <taxon>Micrococcales</taxon>
        <taxon>Cellulomonadaceae</taxon>
        <taxon>Cellulomonas</taxon>
    </lineage>
</organism>
<dbReference type="SUPFAM" id="SSF101790">
    <property type="entry name" value="Aminomethyltransferase beta-barrel domain"/>
    <property type="match status" value="1"/>
</dbReference>
<dbReference type="RefSeq" id="WP_035062444.1">
    <property type="nucleotide sequence ID" value="NZ_AXCZ01000218.1"/>
</dbReference>
<dbReference type="EMBL" id="AXCZ01000218">
    <property type="protein sequence ID" value="KGM09072.1"/>
    <property type="molecule type" value="Genomic_DNA"/>
</dbReference>
<name>A0A0A0BN00_9CELL</name>
<comment type="caution">
    <text evidence="2">The sequence shown here is derived from an EMBL/GenBank/DDBJ whole genome shotgun (WGS) entry which is preliminary data.</text>
</comment>
<dbReference type="PANTHER" id="PTHR43757">
    <property type="entry name" value="AMINOMETHYLTRANSFERASE"/>
    <property type="match status" value="1"/>
</dbReference>
<gene>
    <name evidence="2" type="ORF">N869_08230</name>
</gene>
<dbReference type="Pfam" id="PF08669">
    <property type="entry name" value="GCV_T_C"/>
    <property type="match status" value="1"/>
</dbReference>
<evidence type="ECO:0000313" key="2">
    <source>
        <dbReference type="EMBL" id="KGM09072.1"/>
    </source>
</evidence>
<proteinExistence type="predicted"/>
<accession>A0A0A0BN00</accession>
<protein>
    <recommendedName>
        <fullName evidence="1">Aminomethyltransferase C-terminal domain-containing protein</fullName>
    </recommendedName>
</protein>
<dbReference type="InterPro" id="IPR029043">
    <property type="entry name" value="GcvT/YgfZ_C"/>
</dbReference>
<sequence>RDTLRLEAGMPLYGHELTATTTPHDAGLGRVVRLGKTDTDGQPVPFVGREALAARAVAPPARVLVGLRGEGRRAPRAGYEVRTPTGATAGEVTSGVLSPTLGVPVAMAYVTPEVAVEGTDLVVDVRGRDLPVVVTPLPFYRRARD</sequence>
<dbReference type="AlphaFoldDB" id="A0A0A0BN00"/>
<dbReference type="GO" id="GO:0005829">
    <property type="term" value="C:cytosol"/>
    <property type="evidence" value="ECO:0007669"/>
    <property type="project" value="TreeGrafter"/>
</dbReference>
<feature type="non-terminal residue" evidence="2">
    <location>
        <position position="1"/>
    </location>
</feature>
<feature type="domain" description="Aminomethyltransferase C-terminal" evidence="1">
    <location>
        <begin position="62"/>
        <end position="140"/>
    </location>
</feature>
<dbReference type="SUPFAM" id="SSF103025">
    <property type="entry name" value="Folate-binding domain"/>
    <property type="match status" value="1"/>
</dbReference>
<dbReference type="InterPro" id="IPR013977">
    <property type="entry name" value="GcvT_C"/>
</dbReference>
<dbReference type="InterPro" id="IPR028896">
    <property type="entry name" value="GcvT/YgfZ/DmdA"/>
</dbReference>
<dbReference type="PANTHER" id="PTHR43757:SF2">
    <property type="entry name" value="AMINOMETHYLTRANSFERASE, MITOCHONDRIAL"/>
    <property type="match status" value="1"/>
</dbReference>